<feature type="compositionally biased region" description="Polar residues" evidence="1">
    <location>
        <begin position="180"/>
        <end position="199"/>
    </location>
</feature>
<protein>
    <submittedName>
        <fullName evidence="2">Uncharacterized protein</fullName>
    </submittedName>
</protein>
<feature type="compositionally biased region" description="Polar residues" evidence="1">
    <location>
        <begin position="1"/>
        <end position="11"/>
    </location>
</feature>
<keyword evidence="3" id="KW-1185">Reference proteome</keyword>
<dbReference type="RefSeq" id="XP_066657885.1">
    <property type="nucleotide sequence ID" value="XM_066794878.1"/>
</dbReference>
<evidence type="ECO:0000256" key="1">
    <source>
        <dbReference type="SAM" id="MobiDB-lite"/>
    </source>
</evidence>
<evidence type="ECO:0000313" key="3">
    <source>
        <dbReference type="Proteomes" id="UP001360953"/>
    </source>
</evidence>
<proteinExistence type="predicted"/>
<feature type="compositionally biased region" description="Basic and acidic residues" evidence="1">
    <location>
        <begin position="13"/>
        <end position="31"/>
    </location>
</feature>
<gene>
    <name evidence="2" type="ORF">J3D65DRAFT_261522</name>
</gene>
<evidence type="ECO:0000313" key="2">
    <source>
        <dbReference type="EMBL" id="KAK7540954.1"/>
    </source>
</evidence>
<accession>A0ABR1M0G5</accession>
<dbReference type="Proteomes" id="UP001360953">
    <property type="component" value="Unassembled WGS sequence"/>
</dbReference>
<comment type="caution">
    <text evidence="2">The sequence shown here is derived from an EMBL/GenBank/DDBJ whole genome shotgun (WGS) entry which is preliminary data.</text>
</comment>
<feature type="region of interest" description="Disordered" evidence="1">
    <location>
        <begin position="180"/>
        <end position="201"/>
    </location>
</feature>
<name>A0ABR1M0G5_9PEZI</name>
<feature type="region of interest" description="Disordered" evidence="1">
    <location>
        <begin position="1"/>
        <end position="39"/>
    </location>
</feature>
<reference evidence="2 3" key="1">
    <citation type="submission" date="2024-04" db="EMBL/GenBank/DDBJ databases">
        <title>Phyllosticta paracitricarpa is synonymous to the EU quarantine fungus P. citricarpa based on phylogenomic analyses.</title>
        <authorList>
            <consortium name="Lawrence Berkeley National Laboratory"/>
            <person name="Van ingen-buijs V.A."/>
            <person name="Van westerhoven A.C."/>
            <person name="Haridas S."/>
            <person name="Skiadas P."/>
            <person name="Martin F."/>
            <person name="Groenewald J.Z."/>
            <person name="Crous P.W."/>
            <person name="Seidl M.F."/>
        </authorList>
    </citation>
    <scope>NUCLEOTIDE SEQUENCE [LARGE SCALE GENOMIC DNA]</scope>
    <source>
        <strain evidence="2 3">CPC 17464</strain>
    </source>
</reference>
<dbReference type="GeneID" id="92027784"/>
<sequence length="299" mass="33895">MASMPTPTSCPNFEEHRSDRQSAAQEFREVVSSEPSAGDTKALEAHLRKQFHSAEKLIHLLHIEIDDRREINELDIEKIWYLSDAIAGTIQLLGELVKDSENIKQFLERHRELARRHDKKEARSIKWKVCRDAVFEFCGLTAFVADVKTKMGKEDEIKDKGRISVQDEYSVKFDTAAEHGTNNLDASRNIHANNENPNNRDPVYNHALLFPDTLNHSCANQTSTNTCEGPIKHDTTPSSSSGRANEFDRALQVINKSAIQIARHHGELKKKLADLTAGKWQVGFRKDLRERGDMPFSPA</sequence>
<dbReference type="EMBL" id="JBBPEH010000003">
    <property type="protein sequence ID" value="KAK7540954.1"/>
    <property type="molecule type" value="Genomic_DNA"/>
</dbReference>
<organism evidence="2 3">
    <name type="scientific">Phyllosticta citribraziliensis</name>
    <dbReference type="NCBI Taxonomy" id="989973"/>
    <lineage>
        <taxon>Eukaryota</taxon>
        <taxon>Fungi</taxon>
        <taxon>Dikarya</taxon>
        <taxon>Ascomycota</taxon>
        <taxon>Pezizomycotina</taxon>
        <taxon>Dothideomycetes</taxon>
        <taxon>Dothideomycetes incertae sedis</taxon>
        <taxon>Botryosphaeriales</taxon>
        <taxon>Phyllostictaceae</taxon>
        <taxon>Phyllosticta</taxon>
    </lineage>
</organism>
<feature type="region of interest" description="Disordered" evidence="1">
    <location>
        <begin position="221"/>
        <end position="244"/>
    </location>
</feature>